<dbReference type="InterPro" id="IPR006984">
    <property type="entry name" value="Fcf1/UTP23"/>
</dbReference>
<feature type="compositionally biased region" description="Basic and acidic residues" evidence="7">
    <location>
        <begin position="213"/>
        <end position="224"/>
    </location>
</feature>
<evidence type="ECO:0000313" key="9">
    <source>
        <dbReference type="Proteomes" id="UP000695022"/>
    </source>
</evidence>
<keyword evidence="2" id="KW-0690">Ribosome biogenesis</keyword>
<evidence type="ECO:0000256" key="1">
    <source>
        <dbReference type="ARBA" id="ARBA00004604"/>
    </source>
</evidence>
<dbReference type="PANTHER" id="PTHR12416">
    <property type="entry name" value="RRNA-PROCESSING PROTEIN UTP23 HOMOLOG"/>
    <property type="match status" value="1"/>
</dbReference>
<evidence type="ECO:0000256" key="2">
    <source>
        <dbReference type="ARBA" id="ARBA00022517"/>
    </source>
</evidence>
<comment type="function">
    <text evidence="5">Involved in rRNA-processing and ribosome biogenesis.</text>
</comment>
<feature type="compositionally biased region" description="Basic residues" evidence="7">
    <location>
        <begin position="225"/>
        <end position="234"/>
    </location>
</feature>
<keyword evidence="3" id="KW-0698">rRNA processing</keyword>
<comment type="similarity">
    <text evidence="6">Belongs to the UTP23/FCF1 family. UTP23 subfamily.</text>
</comment>
<dbReference type="Gene3D" id="3.40.50.1010">
    <property type="entry name" value="5'-nuclease"/>
    <property type="match status" value="1"/>
</dbReference>
<evidence type="ECO:0000256" key="6">
    <source>
        <dbReference type="ARBA" id="ARBA00038503"/>
    </source>
</evidence>
<evidence type="ECO:0000256" key="7">
    <source>
        <dbReference type="SAM" id="MobiDB-lite"/>
    </source>
</evidence>
<sequence>MKLKRQKHAKRILSFYKTHFNIQAPFQVLLDGTFSQAALRGKININEQLPKYIGPGVKLATTSCVLQELESIGKAVYGALVILKQFPVLPCGHKDRKQPLSANKCLQKMLGKDNPHKYFIATQDRTLTEHAASLPGTPLLFIYMNTVVLDKPSKHCHQVADELARGSVAPAEEQKGTILQLKRSAGLEEPQSKLIRRKKIKGPNPLSCKKSKKVDQKSTHVRKEGRNRHKRNKNKNMGTS</sequence>
<dbReference type="Proteomes" id="UP000695022">
    <property type="component" value="Unplaced"/>
</dbReference>
<dbReference type="RefSeq" id="XP_014675395.1">
    <property type="nucleotide sequence ID" value="XM_014819909.1"/>
</dbReference>
<evidence type="ECO:0000256" key="4">
    <source>
        <dbReference type="ARBA" id="ARBA00023242"/>
    </source>
</evidence>
<accession>A0ABM1ET74</accession>
<evidence type="ECO:0000259" key="8">
    <source>
        <dbReference type="Pfam" id="PF24779"/>
    </source>
</evidence>
<dbReference type="CDD" id="cd09866">
    <property type="entry name" value="PIN_Fcf1-Utp23-H"/>
    <property type="match status" value="1"/>
</dbReference>
<proteinExistence type="inferred from homology"/>
<dbReference type="SUPFAM" id="SSF88723">
    <property type="entry name" value="PIN domain-like"/>
    <property type="match status" value="1"/>
</dbReference>
<evidence type="ECO:0000256" key="5">
    <source>
        <dbReference type="ARBA" id="ARBA00037300"/>
    </source>
</evidence>
<name>A0ABM1ET74_PRICU</name>
<gene>
    <name evidence="10" type="primary">LOC106815451</name>
</gene>
<dbReference type="Pfam" id="PF04900">
    <property type="entry name" value="Fcf1"/>
    <property type="match status" value="1"/>
</dbReference>
<dbReference type="GeneID" id="106815451"/>
<dbReference type="Pfam" id="PF24779">
    <property type="entry name" value="UTP23_sensor"/>
    <property type="match status" value="1"/>
</dbReference>
<dbReference type="InterPro" id="IPR029060">
    <property type="entry name" value="PIN-like_dom_sf"/>
</dbReference>
<evidence type="ECO:0000313" key="10">
    <source>
        <dbReference type="RefSeq" id="XP_014675395.1"/>
    </source>
</evidence>
<feature type="domain" description="UTP23 sensor motif region" evidence="8">
    <location>
        <begin position="196"/>
        <end position="213"/>
    </location>
</feature>
<dbReference type="InterPro" id="IPR057776">
    <property type="entry name" value="UTP23_sensor"/>
</dbReference>
<feature type="region of interest" description="Disordered" evidence="7">
    <location>
        <begin position="189"/>
        <end position="240"/>
    </location>
</feature>
<evidence type="ECO:0000256" key="3">
    <source>
        <dbReference type="ARBA" id="ARBA00022552"/>
    </source>
</evidence>
<protein>
    <submittedName>
        <fullName evidence="10">rRNA-processing protein UTP23 homolog</fullName>
    </submittedName>
</protein>
<comment type="subcellular location">
    <subcellularLocation>
        <location evidence="1">Nucleus</location>
        <location evidence="1">Nucleolus</location>
    </subcellularLocation>
</comment>
<reference evidence="10" key="1">
    <citation type="submission" date="2025-08" db="UniProtKB">
        <authorList>
            <consortium name="RefSeq"/>
        </authorList>
    </citation>
    <scope>IDENTIFICATION</scope>
</reference>
<keyword evidence="9" id="KW-1185">Reference proteome</keyword>
<keyword evidence="4" id="KW-0539">Nucleus</keyword>
<organism evidence="9 10">
    <name type="scientific">Priapulus caudatus</name>
    <name type="common">Priapulid worm</name>
    <dbReference type="NCBI Taxonomy" id="37621"/>
    <lineage>
        <taxon>Eukaryota</taxon>
        <taxon>Metazoa</taxon>
        <taxon>Ecdysozoa</taxon>
        <taxon>Scalidophora</taxon>
        <taxon>Priapulida</taxon>
        <taxon>Priapulimorpha</taxon>
        <taxon>Priapulimorphida</taxon>
        <taxon>Priapulidae</taxon>
        <taxon>Priapulus</taxon>
    </lineage>
</organism>